<protein>
    <submittedName>
        <fullName evidence="2">Uncharacterized protein</fullName>
    </submittedName>
</protein>
<sequence>MGSMLKVKRHDWIIVKQVVQYTVLFRVHNHFNTLGIESSGPGNYSISSPIGVTILQLRLEKHRSLHHSFLDQNTQPHELEHHSFYIPNQPILLAKVLGSTMIPRELDVKRILTGIETDHHGVRETTMSSIEKDSYLVRECEKEDVTKGKSNSSSWNHKNPCPLDIL</sequence>
<proteinExistence type="predicted"/>
<name>A0ABQ4XQ57_9ASTR</name>
<dbReference type="EMBL" id="BQNB010009717">
    <property type="protein sequence ID" value="GJS67424.1"/>
    <property type="molecule type" value="Genomic_DNA"/>
</dbReference>
<reference evidence="2" key="1">
    <citation type="journal article" date="2022" name="Int. J. Mol. Sci.">
        <title>Draft Genome of Tanacetum Coccineum: Genomic Comparison of Closely Related Tanacetum-Family Plants.</title>
        <authorList>
            <person name="Yamashiro T."/>
            <person name="Shiraishi A."/>
            <person name="Nakayama K."/>
            <person name="Satake H."/>
        </authorList>
    </citation>
    <scope>NUCLEOTIDE SEQUENCE</scope>
</reference>
<organism evidence="2 3">
    <name type="scientific">Tanacetum coccineum</name>
    <dbReference type="NCBI Taxonomy" id="301880"/>
    <lineage>
        <taxon>Eukaryota</taxon>
        <taxon>Viridiplantae</taxon>
        <taxon>Streptophyta</taxon>
        <taxon>Embryophyta</taxon>
        <taxon>Tracheophyta</taxon>
        <taxon>Spermatophyta</taxon>
        <taxon>Magnoliopsida</taxon>
        <taxon>eudicotyledons</taxon>
        <taxon>Gunneridae</taxon>
        <taxon>Pentapetalae</taxon>
        <taxon>asterids</taxon>
        <taxon>campanulids</taxon>
        <taxon>Asterales</taxon>
        <taxon>Asteraceae</taxon>
        <taxon>Asteroideae</taxon>
        <taxon>Anthemideae</taxon>
        <taxon>Anthemidinae</taxon>
        <taxon>Tanacetum</taxon>
    </lineage>
</organism>
<evidence type="ECO:0000313" key="2">
    <source>
        <dbReference type="EMBL" id="GJS67424.1"/>
    </source>
</evidence>
<comment type="caution">
    <text evidence="2">The sequence shown here is derived from an EMBL/GenBank/DDBJ whole genome shotgun (WGS) entry which is preliminary data.</text>
</comment>
<evidence type="ECO:0000256" key="1">
    <source>
        <dbReference type="SAM" id="MobiDB-lite"/>
    </source>
</evidence>
<feature type="region of interest" description="Disordered" evidence="1">
    <location>
        <begin position="146"/>
        <end position="166"/>
    </location>
</feature>
<feature type="compositionally biased region" description="Polar residues" evidence="1">
    <location>
        <begin position="148"/>
        <end position="157"/>
    </location>
</feature>
<dbReference type="Proteomes" id="UP001151760">
    <property type="component" value="Unassembled WGS sequence"/>
</dbReference>
<evidence type="ECO:0000313" key="3">
    <source>
        <dbReference type="Proteomes" id="UP001151760"/>
    </source>
</evidence>
<reference evidence="2" key="2">
    <citation type="submission" date="2022-01" db="EMBL/GenBank/DDBJ databases">
        <authorList>
            <person name="Yamashiro T."/>
            <person name="Shiraishi A."/>
            <person name="Satake H."/>
            <person name="Nakayama K."/>
        </authorList>
    </citation>
    <scope>NUCLEOTIDE SEQUENCE</scope>
</reference>
<accession>A0ABQ4XQ57</accession>
<keyword evidence="3" id="KW-1185">Reference proteome</keyword>
<gene>
    <name evidence="2" type="ORF">Tco_0681988</name>
</gene>